<dbReference type="EMBL" id="BPLR01016028">
    <property type="protein sequence ID" value="GIY80602.1"/>
    <property type="molecule type" value="Genomic_DNA"/>
</dbReference>
<comment type="caution">
    <text evidence="1">The sequence shown here is derived from an EMBL/GenBank/DDBJ whole genome shotgun (WGS) entry which is preliminary data.</text>
</comment>
<gene>
    <name evidence="1" type="ORF">CEXT_467221</name>
</gene>
<keyword evidence="2" id="KW-1185">Reference proteome</keyword>
<name>A0AAV4WCW9_CAEEX</name>
<protein>
    <submittedName>
        <fullName evidence="1">Uncharacterized protein</fullName>
    </submittedName>
</protein>
<accession>A0AAV4WCW9</accession>
<dbReference type="AlphaFoldDB" id="A0AAV4WCW9"/>
<evidence type="ECO:0000313" key="2">
    <source>
        <dbReference type="Proteomes" id="UP001054945"/>
    </source>
</evidence>
<reference evidence="1 2" key="1">
    <citation type="submission" date="2021-06" db="EMBL/GenBank/DDBJ databases">
        <title>Caerostris extrusa draft genome.</title>
        <authorList>
            <person name="Kono N."/>
            <person name="Arakawa K."/>
        </authorList>
    </citation>
    <scope>NUCLEOTIDE SEQUENCE [LARGE SCALE GENOMIC DNA]</scope>
</reference>
<proteinExistence type="predicted"/>
<organism evidence="1 2">
    <name type="scientific">Caerostris extrusa</name>
    <name type="common">Bark spider</name>
    <name type="synonym">Caerostris bankana</name>
    <dbReference type="NCBI Taxonomy" id="172846"/>
    <lineage>
        <taxon>Eukaryota</taxon>
        <taxon>Metazoa</taxon>
        <taxon>Ecdysozoa</taxon>
        <taxon>Arthropoda</taxon>
        <taxon>Chelicerata</taxon>
        <taxon>Arachnida</taxon>
        <taxon>Araneae</taxon>
        <taxon>Araneomorphae</taxon>
        <taxon>Entelegynae</taxon>
        <taxon>Araneoidea</taxon>
        <taxon>Araneidae</taxon>
        <taxon>Caerostris</taxon>
    </lineage>
</organism>
<dbReference type="Proteomes" id="UP001054945">
    <property type="component" value="Unassembled WGS sequence"/>
</dbReference>
<evidence type="ECO:0000313" key="1">
    <source>
        <dbReference type="EMBL" id="GIY80602.1"/>
    </source>
</evidence>
<sequence>MHNFCPFPPLKVEASPPKNNGGPPPKLPLKLHPRSRRISFKCEFIAFGNEEITFIRRCTPRNTHSDRCDRRMYPAEYAFRNREDRCDRRVICNCTKRLWLEGQGVNKRAGGLGIVTFMRAIIRDREEIVETAQICEGERSLICFYLGPGHRGY</sequence>